<proteinExistence type="predicted"/>
<sequence length="106" mass="11942">LALDRALPESKRVKPGESYILTMDHGACVLANIWEAGLADGRMDAAREHIHELNRTIAELNGRMKYFERAARDAADEDEESEDGENVYEDDICEDDVHAAKRSRLV</sequence>
<evidence type="ECO:0000256" key="2">
    <source>
        <dbReference type="SAM" id="MobiDB-lite"/>
    </source>
</evidence>
<feature type="region of interest" description="Disordered" evidence="2">
    <location>
        <begin position="71"/>
        <end position="92"/>
    </location>
</feature>
<feature type="coiled-coil region" evidence="1">
    <location>
        <begin position="43"/>
        <end position="70"/>
    </location>
</feature>
<reference evidence="3 4" key="1">
    <citation type="submission" date="2019-02" db="EMBL/GenBank/DDBJ databases">
        <title>Genome sequencing of the rare red list fungi Hericium alpestre (H. flagellum).</title>
        <authorList>
            <person name="Buettner E."/>
            <person name="Kellner H."/>
        </authorList>
    </citation>
    <scope>NUCLEOTIDE SEQUENCE [LARGE SCALE GENOMIC DNA]</scope>
    <source>
        <strain evidence="3 4">DSM 108284</strain>
    </source>
</reference>
<evidence type="ECO:0000313" key="3">
    <source>
        <dbReference type="EMBL" id="TFY73504.1"/>
    </source>
</evidence>
<feature type="non-terminal residue" evidence="3">
    <location>
        <position position="1"/>
    </location>
</feature>
<gene>
    <name evidence="3" type="ORF">EWM64_g10508</name>
</gene>
<keyword evidence="1" id="KW-0175">Coiled coil</keyword>
<dbReference type="Proteomes" id="UP000298061">
    <property type="component" value="Unassembled WGS sequence"/>
</dbReference>
<organism evidence="3 4">
    <name type="scientific">Hericium alpestre</name>
    <dbReference type="NCBI Taxonomy" id="135208"/>
    <lineage>
        <taxon>Eukaryota</taxon>
        <taxon>Fungi</taxon>
        <taxon>Dikarya</taxon>
        <taxon>Basidiomycota</taxon>
        <taxon>Agaricomycotina</taxon>
        <taxon>Agaricomycetes</taxon>
        <taxon>Russulales</taxon>
        <taxon>Hericiaceae</taxon>
        <taxon>Hericium</taxon>
    </lineage>
</organism>
<comment type="caution">
    <text evidence="3">The sequence shown here is derived from an EMBL/GenBank/DDBJ whole genome shotgun (WGS) entry which is preliminary data.</text>
</comment>
<keyword evidence="4" id="KW-1185">Reference proteome</keyword>
<evidence type="ECO:0000256" key="1">
    <source>
        <dbReference type="SAM" id="Coils"/>
    </source>
</evidence>
<feature type="compositionally biased region" description="Acidic residues" evidence="2">
    <location>
        <begin position="75"/>
        <end position="92"/>
    </location>
</feature>
<name>A0A4Y9ZGF9_9AGAM</name>
<dbReference type="EMBL" id="SFCI01002793">
    <property type="protein sequence ID" value="TFY73504.1"/>
    <property type="molecule type" value="Genomic_DNA"/>
</dbReference>
<accession>A0A4Y9ZGF9</accession>
<protein>
    <submittedName>
        <fullName evidence="3">Uncharacterized protein</fullName>
    </submittedName>
</protein>
<evidence type="ECO:0000313" key="4">
    <source>
        <dbReference type="Proteomes" id="UP000298061"/>
    </source>
</evidence>
<dbReference type="AlphaFoldDB" id="A0A4Y9ZGF9"/>